<evidence type="ECO:0000313" key="2">
    <source>
        <dbReference type="EMBL" id="KIF81692.1"/>
    </source>
</evidence>
<keyword evidence="5" id="KW-1185">Reference proteome</keyword>
<evidence type="ECO:0000313" key="3">
    <source>
        <dbReference type="EMBL" id="KIF82059.1"/>
    </source>
</evidence>
<sequence>MPALAAWLLALLILTAASSVSACIDKPRINLQPQSDFVDASDKTIRFGRGKVDQNQDDMLYILLPKSAKVDTGNVPLNRIVDMRVLDSPRFRELAPILAMEAMVPLQNSRNGYTWWAFRAMGGITILTTDIGAKRTATNINVRSHIPPAPEPIKISLEKATQENLFDMTAGQAFEITLPGELADGWNVDNLKETGVTLKSLTQASSVVGAGGSSQPGARLLFEASGNSASSSPRYLSLRHGGKFSGENFNICLVFYSVPAC</sequence>
<dbReference type="EMBL" id="JWJG01000028">
    <property type="protein sequence ID" value="KIF81692.1"/>
    <property type="molecule type" value="Genomic_DNA"/>
</dbReference>
<evidence type="ECO:0000313" key="5">
    <source>
        <dbReference type="Proteomes" id="UP000031572"/>
    </source>
</evidence>
<feature type="chain" id="PRO_5007392280" evidence="1">
    <location>
        <begin position="23"/>
        <end position="261"/>
    </location>
</feature>
<dbReference type="EMBL" id="JWJG01000004">
    <property type="protein sequence ID" value="KIF84147.1"/>
    <property type="molecule type" value="Genomic_DNA"/>
</dbReference>
<keyword evidence="1" id="KW-0732">Signal</keyword>
<evidence type="ECO:0000256" key="1">
    <source>
        <dbReference type="SAM" id="SignalP"/>
    </source>
</evidence>
<evidence type="ECO:0000313" key="4">
    <source>
        <dbReference type="EMBL" id="KIF84147.1"/>
    </source>
</evidence>
<accession>A0A0C1YMC9</accession>
<feature type="signal peptide" evidence="1">
    <location>
        <begin position="1"/>
        <end position="22"/>
    </location>
</feature>
<organism evidence="2 5">
    <name type="scientific">Noviherbaspirillum autotrophicum</name>
    <dbReference type="NCBI Taxonomy" id="709839"/>
    <lineage>
        <taxon>Bacteria</taxon>
        <taxon>Pseudomonadati</taxon>
        <taxon>Pseudomonadota</taxon>
        <taxon>Betaproteobacteria</taxon>
        <taxon>Burkholderiales</taxon>
        <taxon>Oxalobacteraceae</taxon>
        <taxon>Noviherbaspirillum</taxon>
    </lineage>
</organism>
<proteinExistence type="predicted"/>
<comment type="caution">
    <text evidence="2">The sequence shown here is derived from an EMBL/GenBank/DDBJ whole genome shotgun (WGS) entry which is preliminary data.</text>
</comment>
<protein>
    <submittedName>
        <fullName evidence="2">Uncharacterized protein</fullName>
    </submittedName>
</protein>
<reference evidence="2 5" key="1">
    <citation type="submission" date="2014-12" db="EMBL/GenBank/DDBJ databases">
        <title>Denitrispirillum autotrophicum gen. nov., sp. nov., Denitrifying, Facultatively Autotrophic Bacteria Isolated from Rice Paddy Soil.</title>
        <authorList>
            <person name="Ishii S."/>
            <person name="Ashida N."/>
            <person name="Ohno H."/>
            <person name="Otsuka S."/>
            <person name="Yokota A."/>
            <person name="Senoo K."/>
        </authorList>
    </citation>
    <scope>NUCLEOTIDE SEQUENCE [LARGE SCALE GENOMIC DNA]</scope>
    <source>
        <strain evidence="2 5">TSA66</strain>
    </source>
</reference>
<gene>
    <name evidence="4" type="ORF">TSA66_00375</name>
    <name evidence="2" type="ORF">TSA66_14280</name>
    <name evidence="3" type="ORF">TSA66_16645</name>
</gene>
<dbReference type="RefSeq" id="WP_040038522.1">
    <property type="nucleotide sequence ID" value="NZ_JWJG01000004.1"/>
</dbReference>
<dbReference type="AlphaFoldDB" id="A0A0C1YMC9"/>
<dbReference type="Proteomes" id="UP000031572">
    <property type="component" value="Unassembled WGS sequence"/>
</dbReference>
<dbReference type="EMBL" id="JWJG01000028">
    <property type="protein sequence ID" value="KIF82059.1"/>
    <property type="molecule type" value="Genomic_DNA"/>
</dbReference>
<name>A0A0C1YMC9_9BURK</name>